<dbReference type="PANTHER" id="PTHR13526:SF8">
    <property type="entry name" value="TRANSCRIPTION FACTOR SPT20 HOMOLOG"/>
    <property type="match status" value="1"/>
</dbReference>
<dbReference type="AlphaFoldDB" id="A0A0C3CKY3"/>
<dbReference type="GO" id="GO:0006357">
    <property type="term" value="P:regulation of transcription by RNA polymerase II"/>
    <property type="evidence" value="ECO:0007669"/>
    <property type="project" value="TreeGrafter"/>
</dbReference>
<dbReference type="STRING" id="686832.A0A0C3CKY3"/>
<keyword evidence="4" id="KW-1185">Reference proteome</keyword>
<evidence type="ECO:0000313" key="4">
    <source>
        <dbReference type="Proteomes" id="UP000053424"/>
    </source>
</evidence>
<dbReference type="Proteomes" id="UP000053424">
    <property type="component" value="Unassembled WGS sequence"/>
</dbReference>
<feature type="compositionally biased region" description="Polar residues" evidence="1">
    <location>
        <begin position="466"/>
        <end position="488"/>
    </location>
</feature>
<feature type="compositionally biased region" description="Pro residues" evidence="1">
    <location>
        <begin position="449"/>
        <end position="459"/>
    </location>
</feature>
<feature type="compositionally biased region" description="Low complexity" evidence="1">
    <location>
        <begin position="702"/>
        <end position="763"/>
    </location>
</feature>
<feature type="compositionally biased region" description="Polar residues" evidence="1">
    <location>
        <begin position="289"/>
        <end position="305"/>
    </location>
</feature>
<protein>
    <recommendedName>
        <fullName evidence="2">Spt20-like SEP domain-containing protein</fullName>
    </recommendedName>
</protein>
<feature type="compositionally biased region" description="Pro residues" evidence="1">
    <location>
        <begin position="255"/>
        <end position="265"/>
    </location>
</feature>
<evidence type="ECO:0000256" key="1">
    <source>
        <dbReference type="SAM" id="MobiDB-lite"/>
    </source>
</evidence>
<dbReference type="InterPro" id="IPR021950">
    <property type="entry name" value="Spt20"/>
</dbReference>
<feature type="compositionally biased region" description="Low complexity" evidence="1">
    <location>
        <begin position="378"/>
        <end position="431"/>
    </location>
</feature>
<feature type="region of interest" description="Disordered" evidence="1">
    <location>
        <begin position="1"/>
        <end position="22"/>
    </location>
</feature>
<reference evidence="4" key="2">
    <citation type="submission" date="2015-01" db="EMBL/GenBank/DDBJ databases">
        <title>Evolutionary Origins and Diversification of the Mycorrhizal Mutualists.</title>
        <authorList>
            <consortium name="DOE Joint Genome Institute"/>
            <consortium name="Mycorrhizal Genomics Consortium"/>
            <person name="Kohler A."/>
            <person name="Kuo A."/>
            <person name="Nagy L.G."/>
            <person name="Floudas D."/>
            <person name="Copeland A."/>
            <person name="Barry K.W."/>
            <person name="Cichocki N."/>
            <person name="Veneault-Fourrey C."/>
            <person name="LaButti K."/>
            <person name="Lindquist E.A."/>
            <person name="Lipzen A."/>
            <person name="Lundell T."/>
            <person name="Morin E."/>
            <person name="Murat C."/>
            <person name="Riley R."/>
            <person name="Ohm R."/>
            <person name="Sun H."/>
            <person name="Tunlid A."/>
            <person name="Henrissat B."/>
            <person name="Grigoriev I.V."/>
            <person name="Hibbett D.S."/>
            <person name="Martin F."/>
        </authorList>
    </citation>
    <scope>NUCLEOTIDE SEQUENCE [LARGE SCALE GENOMIC DNA]</scope>
    <source>
        <strain evidence="4">h7</strain>
    </source>
</reference>
<feature type="compositionally biased region" description="Low complexity" evidence="1">
    <location>
        <begin position="320"/>
        <end position="331"/>
    </location>
</feature>
<dbReference type="HOGENOM" id="CLU_318072_0_0_1"/>
<sequence length="915" mass="100692">MAGYNRTRSVEQLLEKTESSPPSFTVHLHPEFWVLNNGSKFLYQNQIASLLDDIRGHRIPVDFLELFDLARVPFYDGCMIVELLDYRPQKSKEPPPKAPQKTHVVLHPNSETLWADICSLNQKHGSKWTDMNALEVEAKLLLATSPPLCLDPDPHLTRIVNHVLRVSTPSMPLSLKRKAAAMEPEEDGPEKARRERLLAFMAPRDNKLHTPSYRILDTIASWKQRTNDSAPMPTVPSNQFTALRPQSTQPIRPHSQPPAAPPTPAPAVQAHSPADSIDRKAQKQKKTDTPQTSFNVAFARSNGSHTPIPPQPTHQFVNQHPPTHTTSTGTPAMQPQVYASLQAAQEAAKRSATPSQQLQMHQQQMQLQQQYMQQYHLPSQQQQLQQSQQGQSQQQAQQTQQTQNRPPSQPQQPQAQQQQAAQQAQQRYTQSPKPPAPAAPAQSPQSYPGAPPQFQPPLPTAHFLQQPPTGVRQPQKQHLATGVQQQGVGQPLHPPNASQAQLQQAMLFSQQMQQSQQQLHQQQANLLMQQRMNMVAAQKNSGRATPQMQVQPTQGQGQAHTPQSVAASPSPARASPVVTNQQLAARGSPMPPKAQIPQQQPLGGQQQQHTLTATAAQGMQHRIAFSQYNPSQLRPTIHGNVGQGTPTLAAASPRINARPITPAVGDGKQHQQPQIQQQQAMQIQMQMQMQGQQPIRGPTPLQQAQQQMQAQQMQNAAAAAAAAQAQGQDTQGHGQAQQQQGQQQHQAAPQTQTPVQQAAQGAAAQQIPHYPQIYGYQQFNGGYWRIPGMLPNGTQVTPQQQQQLLQLQQQRQQQQQQGLGVAQGMMGNGQTQQGGQQQFTNLLVQQHRMQQQQAAAAAQQSMLMVGGGGQQGQGMVMGKMHTQTPTQMQAQQAMKGKVAPKKSVQAGKKTGPPQR</sequence>
<dbReference type="Pfam" id="PF12090">
    <property type="entry name" value="Spt20_SEP"/>
    <property type="match status" value="1"/>
</dbReference>
<dbReference type="GO" id="GO:0000124">
    <property type="term" value="C:SAGA complex"/>
    <property type="evidence" value="ECO:0007669"/>
    <property type="project" value="InterPro"/>
</dbReference>
<proteinExistence type="predicted"/>
<feature type="compositionally biased region" description="Basic and acidic residues" evidence="1">
    <location>
        <begin position="276"/>
        <end position="288"/>
    </location>
</feature>
<dbReference type="PANTHER" id="PTHR13526">
    <property type="entry name" value="TRANSCRIPTION FACTOR SPT20 HOMOLOG"/>
    <property type="match status" value="1"/>
</dbReference>
<feature type="region of interest" description="Disordered" evidence="1">
    <location>
        <begin position="660"/>
        <end position="763"/>
    </location>
</feature>
<dbReference type="InterPro" id="IPR046468">
    <property type="entry name" value="Spt20-like_SEP"/>
</dbReference>
<dbReference type="OrthoDB" id="1932706at2759"/>
<feature type="compositionally biased region" description="Low complexity" evidence="1">
    <location>
        <begin position="670"/>
        <end position="693"/>
    </location>
</feature>
<feature type="domain" description="Spt20-like SEP" evidence="2">
    <location>
        <begin position="19"/>
        <end position="160"/>
    </location>
</feature>
<feature type="region of interest" description="Disordered" evidence="1">
    <location>
        <begin position="246"/>
        <end position="332"/>
    </location>
</feature>
<dbReference type="GO" id="GO:0003712">
    <property type="term" value="F:transcription coregulator activity"/>
    <property type="evidence" value="ECO:0007669"/>
    <property type="project" value="InterPro"/>
</dbReference>
<feature type="compositionally biased region" description="Low complexity" evidence="1">
    <location>
        <begin position="880"/>
        <end position="894"/>
    </location>
</feature>
<reference evidence="3 4" key="1">
    <citation type="submission" date="2014-04" db="EMBL/GenBank/DDBJ databases">
        <authorList>
            <consortium name="DOE Joint Genome Institute"/>
            <person name="Kuo A."/>
            <person name="Gay G."/>
            <person name="Dore J."/>
            <person name="Kohler A."/>
            <person name="Nagy L.G."/>
            <person name="Floudas D."/>
            <person name="Copeland A."/>
            <person name="Barry K.W."/>
            <person name="Cichocki N."/>
            <person name="Veneault-Fourrey C."/>
            <person name="LaButti K."/>
            <person name="Lindquist E.A."/>
            <person name="Lipzen A."/>
            <person name="Lundell T."/>
            <person name="Morin E."/>
            <person name="Murat C."/>
            <person name="Sun H."/>
            <person name="Tunlid A."/>
            <person name="Henrissat B."/>
            <person name="Grigoriev I.V."/>
            <person name="Hibbett D.S."/>
            <person name="Martin F."/>
            <person name="Nordberg H.P."/>
            <person name="Cantor M.N."/>
            <person name="Hua S.X."/>
        </authorList>
    </citation>
    <scope>NUCLEOTIDE SEQUENCE [LARGE SCALE GENOMIC DNA]</scope>
    <source>
        <strain evidence="4">h7</strain>
    </source>
</reference>
<feature type="region of interest" description="Disordered" evidence="1">
    <location>
        <begin position="536"/>
        <end position="611"/>
    </location>
</feature>
<evidence type="ECO:0000259" key="2">
    <source>
        <dbReference type="Pfam" id="PF12090"/>
    </source>
</evidence>
<feature type="region of interest" description="Disordered" evidence="1">
    <location>
        <begin position="378"/>
        <end position="501"/>
    </location>
</feature>
<feature type="compositionally biased region" description="Low complexity" evidence="1">
    <location>
        <begin position="439"/>
        <end position="448"/>
    </location>
</feature>
<name>A0A0C3CKY3_HEBCY</name>
<evidence type="ECO:0000313" key="3">
    <source>
        <dbReference type="EMBL" id="KIM44789.1"/>
    </source>
</evidence>
<dbReference type="EMBL" id="KN831773">
    <property type="protein sequence ID" value="KIM44789.1"/>
    <property type="molecule type" value="Genomic_DNA"/>
</dbReference>
<gene>
    <name evidence="3" type="ORF">M413DRAFT_442750</name>
</gene>
<feature type="compositionally biased region" description="Low complexity" evidence="1">
    <location>
        <begin position="545"/>
        <end position="578"/>
    </location>
</feature>
<feature type="region of interest" description="Disordered" evidence="1">
    <location>
        <begin position="880"/>
        <end position="915"/>
    </location>
</feature>
<feature type="compositionally biased region" description="Low complexity" evidence="1">
    <location>
        <begin position="595"/>
        <end position="611"/>
    </location>
</feature>
<organism evidence="3 4">
    <name type="scientific">Hebeloma cylindrosporum</name>
    <dbReference type="NCBI Taxonomy" id="76867"/>
    <lineage>
        <taxon>Eukaryota</taxon>
        <taxon>Fungi</taxon>
        <taxon>Dikarya</taxon>
        <taxon>Basidiomycota</taxon>
        <taxon>Agaricomycotina</taxon>
        <taxon>Agaricomycetes</taxon>
        <taxon>Agaricomycetidae</taxon>
        <taxon>Agaricales</taxon>
        <taxon>Agaricineae</taxon>
        <taxon>Hymenogastraceae</taxon>
        <taxon>Hebeloma</taxon>
    </lineage>
</organism>
<accession>A0A0C3CKY3</accession>